<gene>
    <name evidence="3" type="ORF">CSSPTR1EN2_LOCUS9639</name>
</gene>
<feature type="compositionally biased region" description="Low complexity" evidence="1">
    <location>
        <begin position="18"/>
        <end position="28"/>
    </location>
</feature>
<dbReference type="Pfam" id="PF00462">
    <property type="entry name" value="Glutaredoxin"/>
    <property type="match status" value="1"/>
</dbReference>
<feature type="domain" description="Glutaredoxin" evidence="2">
    <location>
        <begin position="509"/>
        <end position="574"/>
    </location>
</feature>
<dbReference type="PANTHER" id="PTHR45669:SF22">
    <property type="entry name" value="GLUTAREDOXIN DOMAIN-CONTAINING CYSTEINE-RICH PROTEIN CG12206-RELATED"/>
    <property type="match status" value="1"/>
</dbReference>
<dbReference type="InterPro" id="IPR002109">
    <property type="entry name" value="Glutaredoxin"/>
</dbReference>
<feature type="compositionally biased region" description="Polar residues" evidence="1">
    <location>
        <begin position="282"/>
        <end position="291"/>
    </location>
</feature>
<feature type="region of interest" description="Disordered" evidence="1">
    <location>
        <begin position="261"/>
        <end position="298"/>
    </location>
</feature>
<feature type="region of interest" description="Disordered" evidence="1">
    <location>
        <begin position="167"/>
        <end position="219"/>
    </location>
</feature>
<dbReference type="PANTHER" id="PTHR45669">
    <property type="entry name" value="GLUTAREDOXIN DOMAIN-CONTAINING CYSTEINE-RICH PROTEIN CG12206-RELATED"/>
    <property type="match status" value="1"/>
</dbReference>
<dbReference type="CDD" id="cd03031">
    <property type="entry name" value="GRX_GRX_like"/>
    <property type="match status" value="1"/>
</dbReference>
<accession>A0ABP0TZK9</accession>
<keyword evidence="4" id="KW-1185">Reference proteome</keyword>
<dbReference type="Gene3D" id="3.40.30.10">
    <property type="entry name" value="Glutaredoxin"/>
    <property type="match status" value="1"/>
</dbReference>
<evidence type="ECO:0000256" key="1">
    <source>
        <dbReference type="SAM" id="MobiDB-lite"/>
    </source>
</evidence>
<dbReference type="PROSITE" id="PS51354">
    <property type="entry name" value="GLUTAREDOXIN_2"/>
    <property type="match status" value="1"/>
</dbReference>
<protein>
    <recommendedName>
        <fullName evidence="2">Glutaredoxin domain-containing protein</fullName>
    </recommendedName>
</protein>
<feature type="compositionally biased region" description="Basic and acidic residues" evidence="1">
    <location>
        <begin position="192"/>
        <end position="203"/>
    </location>
</feature>
<sequence>MGCSTSKSAMLASMQPGNSSSSNNNSESFVTRVLKKKFGKSRSFAPLRSNNRSRRRCDEYNYSSSYCSRMHSDYHVVALTSSTYGIMKLVEAENIMSDERKMIIDSAAATGGGGAQYGPGNSMQYCKMRKSESMPARGSCKAVSKTWIDMAMGNLCRMSTTVVRGKLQEDDAEEVESAKKPLRGSELSKSSSSHDHLGDEKQQRQLSWWETEEEEEPAETINTWELMAGLEDFTPRPPGSPLDRPGLPLADLRQKIHLQESINAPRVLKKQKQSKYSRTRSRSLSSMGAQNSEDDDHAAAAAAAAASATVVESPSLSSWTSFSKFCTATTTAEEAEALHCRSVEVADDDPCSNSSLFDPDILASFASSIDGRTESTSEDQSDDQWCRDAMASTSGAGSLADESDMTSIFHIWSTSAKSNDIHSAAAEGEKQLFSKSSSATAAARNADQAWELSFAKVTASAASHMIDHVAAATEELGKSQDQVSAGVEAAAAAFDHKLCPPGHGHERLVLYTTSLRGIRKTYDDCNKLRMIFQSYLVWIDERDVSMHAEFRQELTELMGAPVQVPRVFIMGRYIGGVEQMLQLHELGLLAPLLLPLPPPPQPHLLQPASACDGCGGLRFIPCPHCNGSCKIISKHSVSRCPHCNENGLKRCPICF</sequence>
<reference evidence="3" key="1">
    <citation type="submission" date="2024-02" db="EMBL/GenBank/DDBJ databases">
        <authorList>
            <consortium name="ELIXIR-Norway"/>
            <consortium name="Elixir Norway"/>
        </authorList>
    </citation>
    <scope>NUCLEOTIDE SEQUENCE</scope>
</reference>
<name>A0ABP0TZK9_9BRYO</name>
<dbReference type="SUPFAM" id="SSF52833">
    <property type="entry name" value="Thioredoxin-like"/>
    <property type="match status" value="1"/>
</dbReference>
<dbReference type="Proteomes" id="UP001497512">
    <property type="component" value="Chromosome 17"/>
</dbReference>
<evidence type="ECO:0000259" key="2">
    <source>
        <dbReference type="Pfam" id="PF00462"/>
    </source>
</evidence>
<dbReference type="InterPro" id="IPR036249">
    <property type="entry name" value="Thioredoxin-like_sf"/>
</dbReference>
<dbReference type="EMBL" id="OZ019909">
    <property type="protein sequence ID" value="CAK9209349.1"/>
    <property type="molecule type" value="Genomic_DNA"/>
</dbReference>
<feature type="compositionally biased region" description="Basic residues" evidence="1">
    <location>
        <begin position="267"/>
        <end position="281"/>
    </location>
</feature>
<evidence type="ECO:0000313" key="3">
    <source>
        <dbReference type="EMBL" id="CAK9209349.1"/>
    </source>
</evidence>
<feature type="region of interest" description="Disordered" evidence="1">
    <location>
        <begin position="1"/>
        <end position="28"/>
    </location>
</feature>
<dbReference type="Pfam" id="PF23733">
    <property type="entry name" value="GRXCR1-2_C"/>
    <property type="match status" value="1"/>
</dbReference>
<organism evidence="3 4">
    <name type="scientific">Sphagnum troendelagicum</name>
    <dbReference type="NCBI Taxonomy" id="128251"/>
    <lineage>
        <taxon>Eukaryota</taxon>
        <taxon>Viridiplantae</taxon>
        <taxon>Streptophyta</taxon>
        <taxon>Embryophyta</taxon>
        <taxon>Bryophyta</taxon>
        <taxon>Sphagnophytina</taxon>
        <taxon>Sphagnopsida</taxon>
        <taxon>Sphagnales</taxon>
        <taxon>Sphagnaceae</taxon>
        <taxon>Sphagnum</taxon>
    </lineage>
</organism>
<evidence type="ECO:0000313" key="4">
    <source>
        <dbReference type="Proteomes" id="UP001497512"/>
    </source>
</evidence>
<proteinExistence type="predicted"/>